<gene>
    <name evidence="1" type="ORF">ACJMK2_002928</name>
</gene>
<dbReference type="SUPFAM" id="SSF56436">
    <property type="entry name" value="C-type lectin-like"/>
    <property type="match status" value="1"/>
</dbReference>
<sequence length="77" mass="8666">ATSTATPAITTASPQPRCSDGYTLYSGPGRSFFFRFSNIYRPWESAQRFCQIEHTQLLVLDNDSLSPFGDVLRQQFA</sequence>
<dbReference type="InterPro" id="IPR016187">
    <property type="entry name" value="CTDL_fold"/>
</dbReference>
<feature type="non-terminal residue" evidence="1">
    <location>
        <position position="77"/>
    </location>
</feature>
<dbReference type="Proteomes" id="UP001634394">
    <property type="component" value="Unassembled WGS sequence"/>
</dbReference>
<evidence type="ECO:0000313" key="1">
    <source>
        <dbReference type="EMBL" id="KAL3890647.1"/>
    </source>
</evidence>
<name>A0ABD3XZX9_SINWO</name>
<dbReference type="Gene3D" id="3.10.100.10">
    <property type="entry name" value="Mannose-Binding Protein A, subunit A"/>
    <property type="match status" value="1"/>
</dbReference>
<reference evidence="1 2" key="1">
    <citation type="submission" date="2024-11" db="EMBL/GenBank/DDBJ databases">
        <title>Chromosome-level genome assembly of the freshwater bivalve Anodonta woodiana.</title>
        <authorList>
            <person name="Chen X."/>
        </authorList>
    </citation>
    <scope>NUCLEOTIDE SEQUENCE [LARGE SCALE GENOMIC DNA]</scope>
    <source>
        <strain evidence="1">MN2024</strain>
        <tissue evidence="1">Gills</tissue>
    </source>
</reference>
<proteinExistence type="predicted"/>
<comment type="caution">
    <text evidence="1">The sequence shown here is derived from an EMBL/GenBank/DDBJ whole genome shotgun (WGS) entry which is preliminary data.</text>
</comment>
<dbReference type="AlphaFoldDB" id="A0ABD3XZX9"/>
<dbReference type="InterPro" id="IPR016186">
    <property type="entry name" value="C-type_lectin-like/link_sf"/>
</dbReference>
<protein>
    <recommendedName>
        <fullName evidence="3">C-type lectin domain-containing protein</fullName>
    </recommendedName>
</protein>
<evidence type="ECO:0000313" key="2">
    <source>
        <dbReference type="Proteomes" id="UP001634394"/>
    </source>
</evidence>
<feature type="non-terminal residue" evidence="1">
    <location>
        <position position="1"/>
    </location>
</feature>
<evidence type="ECO:0008006" key="3">
    <source>
        <dbReference type="Google" id="ProtNLM"/>
    </source>
</evidence>
<keyword evidence="2" id="KW-1185">Reference proteome</keyword>
<accession>A0ABD3XZX9</accession>
<organism evidence="1 2">
    <name type="scientific">Sinanodonta woodiana</name>
    <name type="common">Chinese pond mussel</name>
    <name type="synonym">Anodonta woodiana</name>
    <dbReference type="NCBI Taxonomy" id="1069815"/>
    <lineage>
        <taxon>Eukaryota</taxon>
        <taxon>Metazoa</taxon>
        <taxon>Spiralia</taxon>
        <taxon>Lophotrochozoa</taxon>
        <taxon>Mollusca</taxon>
        <taxon>Bivalvia</taxon>
        <taxon>Autobranchia</taxon>
        <taxon>Heteroconchia</taxon>
        <taxon>Palaeoheterodonta</taxon>
        <taxon>Unionida</taxon>
        <taxon>Unionoidea</taxon>
        <taxon>Unionidae</taxon>
        <taxon>Unioninae</taxon>
        <taxon>Sinanodonta</taxon>
    </lineage>
</organism>
<dbReference type="EMBL" id="JBJQND010000001">
    <property type="protein sequence ID" value="KAL3890647.1"/>
    <property type="molecule type" value="Genomic_DNA"/>
</dbReference>